<dbReference type="Proteomes" id="UP001165444">
    <property type="component" value="Unassembled WGS sequence"/>
</dbReference>
<protein>
    <submittedName>
        <fullName evidence="4">Tape measure protein</fullName>
    </submittedName>
</protein>
<keyword evidence="1" id="KW-0175">Coiled coil</keyword>
<sequence length="1346" mass="147765">MAGLHFDITGDNSNLMRKLQETEQGVKNVSKAVEREGGNIEEIFERLTKAAAAFGVGLSAKEFIAQSVQIRGEFQKLEVAFTTMLGSTEKADALMQQLVRTAATTPFDLQGVANGAKSLLAYGVAAEDVNKTLVRLGDIAAGLSIPLGDLVYLYGTTMAQGRLYTADLNQFTGRGIPMIGELAKQFGVAESEVKSLVEAGKVGFPEVQKVIESLTNEGGKFGGLMEAQSKTIAGQISNIEDSISQMFNNIGKANEGIINSALGVVSDLVENYEQVGKVLLELVGTYGAYKAALITITALQKAHSVVLAQAVVEQQLAAAAGITLSNAQAMVAARTKLLQVATASLNKTMMFNPYILAASAVAALGFGIYKLVTYQTDAEKAQSKLNDAIKESEKASLGEQRELSKLKGELSALEKGTDEYNAVKDKIIKNYSKYDNQLADEIEKVGLTEQAYNRLTEAINKSFGARQYNKFKDEQQGELDALMSENLGKIQDRLIEKLGEETGTKYYTKIRDAILKGTVNSSIKNGKYEFSGFDNGTIEALDKVAGKDGGVFDVTNRAVEGYIVNILNAVKLTDELDKKARVKFGVDNTTGLSDYKNSDGKEIPQSVISEEIDDVTSRIKNLKQEISDLRSGKIQVEAGKTVESVIESKIKELQQAEKSLETLTGIKQTTRTSKKTKDFFITVPDEEVTLITPEEIEKNITMHREAMDQYLSEYGDYQQKRLAIADMYALKISQAETEGEKLSLQKQSEEALKTLDFEEFKKSINFADVFGDLDTQTTASLRALRDKLGDYINEAAKDLRPEDLKELQDAFKNLDFKIADRDPFHELKAGLEEYKSAQEAVNKAQEDLNTVMADGTVTVNEYDKTTGKLVKKTLDQTQAEKNLNRALSERQVVLANLTKATNSLGSHGVEIVNAGNEVVDMLQSLGVEIPEAVSNTFEGVGQVMNGLASIDLTKPFSAITGTISILTGIGKTIGGLFGLGGADYSGYEEMKSRYDNLISVWDTLISKKMEYIDIDYGVEAQKAADEAAKLVETQIQRQRQLANMLAGSGASIGSHSLGYRINDRMTQNDWTNLSDLVGQRVSGINDVLSLDADVIGKVLQDEKFVSVLTTVNSDFIEYIQNIEKYGEQLEEIAEKEKEVFTGISLDSFEDSFVDMLSDLDAKNEDFAENFEGYLQKAIFSSLVANQYKDRIKKLYDSWAKYGESGNQLTTDEAQNLRNEYQDIVNDMLEQREQIMKDFGWDSSSSSSEQTASSRGFGTEMTHEDAGELSGRFTALYDVGLQILQNITFLQSIGVSAECCNTVLQEIKNLMVSSNGYLEDISGFTKKMFELLGKKLDDINNNISRAL</sequence>
<dbReference type="PANTHER" id="PTHR23159">
    <property type="entry name" value="CENTROSOMAL PROTEIN 2"/>
    <property type="match status" value="1"/>
</dbReference>
<proteinExistence type="predicted"/>
<keyword evidence="5" id="KW-1185">Reference proteome</keyword>
<feature type="coiled-coil region" evidence="1">
    <location>
        <begin position="605"/>
        <end position="666"/>
    </location>
</feature>
<evidence type="ECO:0000256" key="1">
    <source>
        <dbReference type="SAM" id="Coils"/>
    </source>
</evidence>
<evidence type="ECO:0000259" key="3">
    <source>
        <dbReference type="Pfam" id="PF20155"/>
    </source>
</evidence>
<dbReference type="PANTHER" id="PTHR23159:SF66">
    <property type="entry name" value="OS04G0158400 PROTEIN"/>
    <property type="match status" value="1"/>
</dbReference>
<feature type="region of interest" description="Disordered" evidence="2">
    <location>
        <begin position="1239"/>
        <end position="1260"/>
    </location>
</feature>
<feature type="domain" description="Tape measure protein N-terminal" evidence="3">
    <location>
        <begin position="68"/>
        <end position="251"/>
    </location>
</feature>
<name>A0ABT0C476_9BACT</name>
<dbReference type="Pfam" id="PF20155">
    <property type="entry name" value="TMP_3"/>
    <property type="match status" value="1"/>
</dbReference>
<comment type="caution">
    <text evidence="4">The sequence shown here is derived from an EMBL/GenBank/DDBJ whole genome shotgun (WGS) entry which is preliminary data.</text>
</comment>
<gene>
    <name evidence="4" type="ORF">MUN53_14570</name>
</gene>
<feature type="coiled-coil region" evidence="1">
    <location>
        <begin position="1206"/>
        <end position="1233"/>
    </location>
</feature>
<feature type="compositionally biased region" description="Low complexity" evidence="2">
    <location>
        <begin position="1242"/>
        <end position="1253"/>
    </location>
</feature>
<evidence type="ECO:0000313" key="5">
    <source>
        <dbReference type="Proteomes" id="UP001165444"/>
    </source>
</evidence>
<dbReference type="InterPro" id="IPR013491">
    <property type="entry name" value="Tape_meas_N"/>
</dbReference>
<dbReference type="RefSeq" id="WP_243326240.1">
    <property type="nucleotide sequence ID" value="NZ_JAKZMM010000043.1"/>
</dbReference>
<accession>A0ABT0C476</accession>
<organism evidence="4 5">
    <name type="scientific">Parabacteroides faecalis</name>
    <dbReference type="NCBI Taxonomy" id="2924040"/>
    <lineage>
        <taxon>Bacteria</taxon>
        <taxon>Pseudomonadati</taxon>
        <taxon>Bacteroidota</taxon>
        <taxon>Bacteroidia</taxon>
        <taxon>Bacteroidales</taxon>
        <taxon>Tannerellaceae</taxon>
        <taxon>Parabacteroides</taxon>
    </lineage>
</organism>
<reference evidence="4 5" key="1">
    <citation type="submission" date="2022-03" db="EMBL/GenBank/DDBJ databases">
        <title>Parabacteroides sp. nov. isolated from swine feces.</title>
        <authorList>
            <person name="Bak J.E."/>
        </authorList>
    </citation>
    <scope>NUCLEOTIDE SEQUENCE [LARGE SCALE GENOMIC DNA]</scope>
    <source>
        <strain evidence="4 5">AGMB00274</strain>
    </source>
</reference>
<evidence type="ECO:0000313" key="4">
    <source>
        <dbReference type="EMBL" id="MCJ2381814.1"/>
    </source>
</evidence>
<feature type="coiled-coil region" evidence="1">
    <location>
        <begin position="827"/>
        <end position="854"/>
    </location>
</feature>
<dbReference type="EMBL" id="JAKZMM010000043">
    <property type="protein sequence ID" value="MCJ2381814.1"/>
    <property type="molecule type" value="Genomic_DNA"/>
</dbReference>
<dbReference type="NCBIfam" id="TIGR02675">
    <property type="entry name" value="tape_meas_nterm"/>
    <property type="match status" value="1"/>
</dbReference>
<evidence type="ECO:0000256" key="2">
    <source>
        <dbReference type="SAM" id="MobiDB-lite"/>
    </source>
</evidence>